<accession>A0A5B8N0M1</accession>
<protein>
    <submittedName>
        <fullName evidence="1">Uncharacterized protein</fullName>
    </submittedName>
</protein>
<evidence type="ECO:0000313" key="2">
    <source>
        <dbReference type="Proteomes" id="UP000316726"/>
    </source>
</evidence>
<gene>
    <name evidence="1" type="ORF">A3770_17p79730</name>
</gene>
<dbReference type="EMBL" id="CP031050">
    <property type="protein sequence ID" value="QDZ25455.1"/>
    <property type="molecule type" value="Genomic_DNA"/>
</dbReference>
<name>A0A5B8N0M1_9CHLO</name>
<reference evidence="1 2" key="1">
    <citation type="submission" date="2018-07" db="EMBL/GenBank/DDBJ databases">
        <title>The complete nuclear genome of the prasinophyte Chloropicon primus (CCMP1205).</title>
        <authorList>
            <person name="Pombert J.-F."/>
            <person name="Otis C."/>
            <person name="Turmel M."/>
            <person name="Lemieux C."/>
        </authorList>
    </citation>
    <scope>NUCLEOTIDE SEQUENCE [LARGE SCALE GENOMIC DNA]</scope>
    <source>
        <strain evidence="1 2">CCMP1205</strain>
    </source>
</reference>
<dbReference type="Proteomes" id="UP000316726">
    <property type="component" value="Chromosome 17"/>
</dbReference>
<dbReference type="SUPFAM" id="SSF48371">
    <property type="entry name" value="ARM repeat"/>
    <property type="match status" value="1"/>
</dbReference>
<evidence type="ECO:0000313" key="1">
    <source>
        <dbReference type="EMBL" id="QDZ25455.1"/>
    </source>
</evidence>
<proteinExistence type="predicted"/>
<dbReference type="InterPro" id="IPR016024">
    <property type="entry name" value="ARM-type_fold"/>
</dbReference>
<keyword evidence="2" id="KW-1185">Reference proteome</keyword>
<sequence>MKCTDERSLWTAVLSEGEPLDRGDFKAIASQMSFLGRNGLTGTTPSSVKGRALGTLLRYVEEEASSFEMSDIEDTLEAFNDFGVRIPSSLGRRLVGAYLRIDQTEELKNIRRLMVASRSSMEERSSAQFEALMVELVERPLSFRSRRDLANSLWSLKVDGLQSKIKGRVIGKAIDKFVAACNEFPPHRDRESFANMLKQYSQVWFAVTKLPAKRLGIEVAEKLLRAMLRETADCPAGAVDPSHWVVVVDNIHKLNTIGHANQPRAAWHHGLGELLEEVVENFLSCEDAVEAKQAAVFLCASRYMQFIDRGKMEPLLQDLVRLFHSKLSSAGPKETGNVLGSLARLKPKNIPRDVVRDVLARFLETLPTAKKRNISQLMVGVAKHKLELSSEEIRAIMDRYFEDDSEVNSWHIGGLMWSLQKVNSNSNKSYLHSSDCLTSLLGEFVHVMDSDKVAVDPIHISQALQGLVIPHLRAVNPEHLKKVVMKLTELAGNCNGNCNSQVLSNSLSNLRKLRTRGNLGEVFDEETFRCMHDLYKFLICNPSKAPPPKVNEIAQAISAVSELGLPISSDLLSQSLEVFMKSYDKSDKAQFGGPSLSKIIFCLSKMEGVEKIDIALRYKLVEAYSNLPVEAQKRARGAKNARDDRFRILNHAHAFLREEDTHTHTNTNINTHIIHSSV</sequence>
<organism evidence="1 2">
    <name type="scientific">Chloropicon primus</name>
    <dbReference type="NCBI Taxonomy" id="1764295"/>
    <lineage>
        <taxon>Eukaryota</taxon>
        <taxon>Viridiplantae</taxon>
        <taxon>Chlorophyta</taxon>
        <taxon>Chloropicophyceae</taxon>
        <taxon>Chloropicales</taxon>
        <taxon>Chloropicaceae</taxon>
        <taxon>Chloropicon</taxon>
    </lineage>
</organism>
<dbReference type="AlphaFoldDB" id="A0A5B8N0M1"/>